<protein>
    <recommendedName>
        <fullName evidence="9">Apolipoprotein N-acyltransferase</fullName>
        <shortName evidence="9">ALP N-acyltransferase</shortName>
        <ecNumber evidence="9">2.3.1.269</ecNumber>
    </recommendedName>
</protein>
<dbReference type="NCBIfam" id="TIGR00546">
    <property type="entry name" value="lnt"/>
    <property type="match status" value="1"/>
</dbReference>
<evidence type="ECO:0000256" key="4">
    <source>
        <dbReference type="ARBA" id="ARBA00022679"/>
    </source>
</evidence>
<sequence length="548" mass="58749">MSPPGPAGREGPARQARQPSQHGPASMTALFRSVSHRPPAPWGLILLGALASFLGFANPLLRVPPAILAWPLVLALLARRAPSGRAALYHGWLCGALAASASLYWIALPVHDYGYLPWVLAVPCPLLMGAVLGGYPALFCWALRTVGGRFGPLALGLFAGLAWTGLETARGWLFSGFPWLQLAGAFAPWPAAIQGLALMGAYAFSGLVAACGVWLAGPGWRPRLAACAVVGLAAAYGPWALERPLPEEGRFAAAMIQGNVDQARKWDEESLGRTLGEYETLTRSVLGTRPEVVLWPETALTFFPEEPSPQSDRVLRFARETGVPLVTGAPGFDRARGKLRIYNRAFLITDKGLESHYDKEHLVPFGEYAPFGEDIPLLSSLLQGVGGFTPGRTTAPLRSGRLAMGMLICYESIFPELAQERVANGANVLVNISNDAWFGRSAAPRQHLELATLRAVEQGRYLLRATNTGYTALLDPRGRVSGETALFQEAAAAVSGVGLITATTLYHRLYGLIEGAALAAALVMLVWAMVTRPRDGQTSTWHCCNTPN</sequence>
<dbReference type="GO" id="GO:0016410">
    <property type="term" value="F:N-acyltransferase activity"/>
    <property type="evidence" value="ECO:0007669"/>
    <property type="project" value="UniProtKB-UniRule"/>
</dbReference>
<evidence type="ECO:0000256" key="5">
    <source>
        <dbReference type="ARBA" id="ARBA00022692"/>
    </source>
</evidence>
<dbReference type="RefSeq" id="WP_235956993.1">
    <property type="nucleotide sequence ID" value="NZ_BLTE01000014.1"/>
</dbReference>
<keyword evidence="8 9" id="KW-0012">Acyltransferase</keyword>
<comment type="caution">
    <text evidence="12">The sequence shown here is derived from an EMBL/GenBank/DDBJ whole genome shotgun (WGS) entry which is preliminary data.</text>
</comment>
<dbReference type="InterPro" id="IPR036526">
    <property type="entry name" value="C-N_Hydrolase_sf"/>
</dbReference>
<feature type="compositionally biased region" description="Low complexity" evidence="10">
    <location>
        <begin position="7"/>
        <end position="18"/>
    </location>
</feature>
<dbReference type="InterPro" id="IPR003010">
    <property type="entry name" value="C-N_Hydrolase"/>
</dbReference>
<dbReference type="HAMAP" id="MF_01148">
    <property type="entry name" value="Lnt"/>
    <property type="match status" value="1"/>
</dbReference>
<dbReference type="EMBL" id="BLTE01000014">
    <property type="protein sequence ID" value="GFK95155.1"/>
    <property type="molecule type" value="Genomic_DNA"/>
</dbReference>
<feature type="transmembrane region" description="Helical" evidence="9">
    <location>
        <begin position="509"/>
        <end position="530"/>
    </location>
</feature>
<evidence type="ECO:0000256" key="2">
    <source>
        <dbReference type="ARBA" id="ARBA00010065"/>
    </source>
</evidence>
<feature type="transmembrane region" description="Helical" evidence="9">
    <location>
        <begin position="196"/>
        <end position="217"/>
    </location>
</feature>
<evidence type="ECO:0000256" key="7">
    <source>
        <dbReference type="ARBA" id="ARBA00023136"/>
    </source>
</evidence>
<dbReference type="UniPathway" id="UPA00666"/>
<feature type="transmembrane region" description="Helical" evidence="9">
    <location>
        <begin position="40"/>
        <end position="57"/>
    </location>
</feature>
<keyword evidence="3 9" id="KW-1003">Cell membrane</keyword>
<dbReference type="PROSITE" id="PS50263">
    <property type="entry name" value="CN_HYDROLASE"/>
    <property type="match status" value="1"/>
</dbReference>
<dbReference type="PANTHER" id="PTHR38686">
    <property type="entry name" value="APOLIPOPROTEIN N-ACYLTRANSFERASE"/>
    <property type="match status" value="1"/>
</dbReference>
<dbReference type="InterPro" id="IPR004563">
    <property type="entry name" value="Apolipo_AcylTrfase"/>
</dbReference>
<comment type="pathway">
    <text evidence="9">Protein modification; lipoprotein biosynthesis (N-acyl transfer).</text>
</comment>
<evidence type="ECO:0000313" key="13">
    <source>
        <dbReference type="Proteomes" id="UP000494245"/>
    </source>
</evidence>
<gene>
    <name evidence="9 12" type="primary">lnt</name>
    <name evidence="12" type="ORF">NNJEOMEG_03013</name>
</gene>
<dbReference type="SUPFAM" id="SSF56317">
    <property type="entry name" value="Carbon-nitrogen hydrolase"/>
    <property type="match status" value="1"/>
</dbReference>
<name>A0A6V8M427_9BACT</name>
<dbReference type="CDD" id="cd07571">
    <property type="entry name" value="ALP_N-acyl_transferase"/>
    <property type="match status" value="1"/>
</dbReference>
<keyword evidence="5 9" id="KW-0812">Transmembrane</keyword>
<dbReference type="GO" id="GO:0005886">
    <property type="term" value="C:plasma membrane"/>
    <property type="evidence" value="ECO:0007669"/>
    <property type="project" value="UniProtKB-SubCell"/>
</dbReference>
<comment type="subcellular location">
    <subcellularLocation>
        <location evidence="1 9">Cell membrane</location>
        <topology evidence="1 9">Multi-pass membrane protein</topology>
    </subcellularLocation>
</comment>
<organism evidence="12 13">
    <name type="scientific">Fundidesulfovibrio magnetotacticus</name>
    <dbReference type="NCBI Taxonomy" id="2730080"/>
    <lineage>
        <taxon>Bacteria</taxon>
        <taxon>Pseudomonadati</taxon>
        <taxon>Thermodesulfobacteriota</taxon>
        <taxon>Desulfovibrionia</taxon>
        <taxon>Desulfovibrionales</taxon>
        <taxon>Desulfovibrionaceae</taxon>
        <taxon>Fundidesulfovibrio</taxon>
    </lineage>
</organism>
<feature type="domain" description="CN hydrolase" evidence="11">
    <location>
        <begin position="256"/>
        <end position="506"/>
    </location>
</feature>
<evidence type="ECO:0000313" key="12">
    <source>
        <dbReference type="EMBL" id="GFK95155.1"/>
    </source>
</evidence>
<keyword evidence="7 9" id="KW-0472">Membrane</keyword>
<dbReference type="GO" id="GO:0042158">
    <property type="term" value="P:lipoprotein biosynthetic process"/>
    <property type="evidence" value="ECO:0007669"/>
    <property type="project" value="UniProtKB-UniRule"/>
</dbReference>
<comment type="function">
    <text evidence="9">Catalyzes the phospholipid dependent N-acylation of the N-terminal cysteine of apolipoprotein, the last step in lipoprotein maturation.</text>
</comment>
<feature type="region of interest" description="Disordered" evidence="10">
    <location>
        <begin position="1"/>
        <end position="23"/>
    </location>
</feature>
<dbReference type="PANTHER" id="PTHR38686:SF1">
    <property type="entry name" value="APOLIPOPROTEIN N-ACYLTRANSFERASE"/>
    <property type="match status" value="1"/>
</dbReference>
<dbReference type="EC" id="2.3.1.269" evidence="9"/>
<dbReference type="Pfam" id="PF00795">
    <property type="entry name" value="CN_hydrolase"/>
    <property type="match status" value="1"/>
</dbReference>
<evidence type="ECO:0000256" key="6">
    <source>
        <dbReference type="ARBA" id="ARBA00022989"/>
    </source>
</evidence>
<dbReference type="InterPro" id="IPR045378">
    <property type="entry name" value="LNT_N"/>
</dbReference>
<dbReference type="Gene3D" id="3.60.110.10">
    <property type="entry name" value="Carbon-nitrogen hydrolase"/>
    <property type="match status" value="1"/>
</dbReference>
<evidence type="ECO:0000259" key="11">
    <source>
        <dbReference type="PROSITE" id="PS50263"/>
    </source>
</evidence>
<dbReference type="Pfam" id="PF20154">
    <property type="entry name" value="LNT_N"/>
    <property type="match status" value="1"/>
</dbReference>
<feature type="transmembrane region" description="Helical" evidence="9">
    <location>
        <begin position="86"/>
        <end position="106"/>
    </location>
</feature>
<keyword evidence="4 9" id="KW-0808">Transferase</keyword>
<feature type="transmembrane region" description="Helical" evidence="9">
    <location>
        <begin position="150"/>
        <end position="166"/>
    </location>
</feature>
<dbReference type="AlphaFoldDB" id="A0A6V8M427"/>
<comment type="similarity">
    <text evidence="2 9">Belongs to the CN hydrolase family. Apolipoprotein N-acyltransferase subfamily.</text>
</comment>
<reference evidence="12 13" key="2">
    <citation type="submission" date="2020-05" db="EMBL/GenBank/DDBJ databases">
        <title>Draft genome sequence of Desulfovibrio sp. strainFSS-1.</title>
        <authorList>
            <person name="Shimoshige H."/>
            <person name="Kobayashi H."/>
            <person name="Maekawa T."/>
        </authorList>
    </citation>
    <scope>NUCLEOTIDE SEQUENCE [LARGE SCALE GENOMIC DNA]</scope>
    <source>
        <strain evidence="12 13">SIID29052-01</strain>
    </source>
</reference>
<dbReference type="Proteomes" id="UP000494245">
    <property type="component" value="Unassembled WGS sequence"/>
</dbReference>
<reference evidence="12 13" key="1">
    <citation type="submission" date="2020-04" db="EMBL/GenBank/DDBJ databases">
        <authorList>
            <consortium name="Desulfovibrio sp. FSS-1 genome sequencing consortium"/>
            <person name="Shimoshige H."/>
            <person name="Kobayashi H."/>
            <person name="Maekawa T."/>
        </authorList>
    </citation>
    <scope>NUCLEOTIDE SEQUENCE [LARGE SCALE GENOMIC DNA]</scope>
    <source>
        <strain evidence="12 13">SIID29052-01</strain>
    </source>
</reference>
<keyword evidence="6 9" id="KW-1133">Transmembrane helix</keyword>
<comment type="catalytic activity">
    <reaction evidence="9">
        <text>N-terminal S-1,2-diacyl-sn-glyceryl-L-cysteinyl-[lipoprotein] + a glycerophospholipid = N-acyl-S-1,2-diacyl-sn-glyceryl-L-cysteinyl-[lipoprotein] + a 2-acyl-sn-glycero-3-phospholipid + H(+)</text>
        <dbReference type="Rhea" id="RHEA:48228"/>
        <dbReference type="Rhea" id="RHEA-COMP:14681"/>
        <dbReference type="Rhea" id="RHEA-COMP:14684"/>
        <dbReference type="ChEBI" id="CHEBI:15378"/>
        <dbReference type="ChEBI" id="CHEBI:136912"/>
        <dbReference type="ChEBI" id="CHEBI:140656"/>
        <dbReference type="ChEBI" id="CHEBI:140657"/>
        <dbReference type="ChEBI" id="CHEBI:140660"/>
        <dbReference type="EC" id="2.3.1.269"/>
    </reaction>
</comment>
<evidence type="ECO:0000256" key="8">
    <source>
        <dbReference type="ARBA" id="ARBA00023315"/>
    </source>
</evidence>
<evidence type="ECO:0000256" key="1">
    <source>
        <dbReference type="ARBA" id="ARBA00004651"/>
    </source>
</evidence>
<proteinExistence type="inferred from homology"/>
<evidence type="ECO:0000256" key="9">
    <source>
        <dbReference type="HAMAP-Rule" id="MF_01148"/>
    </source>
</evidence>
<accession>A0A6V8M427</accession>
<evidence type="ECO:0000256" key="10">
    <source>
        <dbReference type="SAM" id="MobiDB-lite"/>
    </source>
</evidence>
<keyword evidence="13" id="KW-1185">Reference proteome</keyword>
<feature type="transmembrane region" description="Helical" evidence="9">
    <location>
        <begin position="118"/>
        <end position="143"/>
    </location>
</feature>
<evidence type="ECO:0000256" key="3">
    <source>
        <dbReference type="ARBA" id="ARBA00022475"/>
    </source>
</evidence>
<keyword evidence="12" id="KW-0449">Lipoprotein</keyword>